<evidence type="ECO:0000313" key="1">
    <source>
        <dbReference type="EMBL" id="GJS85646.1"/>
    </source>
</evidence>
<keyword evidence="2" id="KW-1185">Reference proteome</keyword>
<dbReference type="Proteomes" id="UP001151760">
    <property type="component" value="Unassembled WGS sequence"/>
</dbReference>
<dbReference type="EMBL" id="BQNB010011066">
    <property type="protein sequence ID" value="GJS85646.1"/>
    <property type="molecule type" value="Genomic_DNA"/>
</dbReference>
<evidence type="ECO:0000313" key="2">
    <source>
        <dbReference type="Proteomes" id="UP001151760"/>
    </source>
</evidence>
<name>A0ABQ4Z7S5_9ASTR</name>
<sequence>MRHWWWWGCEDGDMVVMIIVVAHKDDGGVIGWRGRWVTYVWWGRRWHWPEVGGGAGLRRGREEMERKMEAEIVQNPHSMCAFLALTWLDHESELMIAFDLTDLTLPLCLGALE</sequence>
<comment type="caution">
    <text evidence="1">The sequence shown here is derived from an EMBL/GenBank/DDBJ whole genome shotgun (WGS) entry which is preliminary data.</text>
</comment>
<reference evidence="1" key="2">
    <citation type="submission" date="2022-01" db="EMBL/GenBank/DDBJ databases">
        <authorList>
            <person name="Yamashiro T."/>
            <person name="Shiraishi A."/>
            <person name="Satake H."/>
            <person name="Nakayama K."/>
        </authorList>
    </citation>
    <scope>NUCLEOTIDE SEQUENCE</scope>
</reference>
<gene>
    <name evidence="1" type="ORF">Tco_0752187</name>
</gene>
<protein>
    <submittedName>
        <fullName evidence="1">Uncharacterized protein</fullName>
    </submittedName>
</protein>
<accession>A0ABQ4Z7S5</accession>
<proteinExistence type="predicted"/>
<reference evidence="1" key="1">
    <citation type="journal article" date="2022" name="Int. J. Mol. Sci.">
        <title>Draft Genome of Tanacetum Coccineum: Genomic Comparison of Closely Related Tanacetum-Family Plants.</title>
        <authorList>
            <person name="Yamashiro T."/>
            <person name="Shiraishi A."/>
            <person name="Nakayama K."/>
            <person name="Satake H."/>
        </authorList>
    </citation>
    <scope>NUCLEOTIDE SEQUENCE</scope>
</reference>
<organism evidence="1 2">
    <name type="scientific">Tanacetum coccineum</name>
    <dbReference type="NCBI Taxonomy" id="301880"/>
    <lineage>
        <taxon>Eukaryota</taxon>
        <taxon>Viridiplantae</taxon>
        <taxon>Streptophyta</taxon>
        <taxon>Embryophyta</taxon>
        <taxon>Tracheophyta</taxon>
        <taxon>Spermatophyta</taxon>
        <taxon>Magnoliopsida</taxon>
        <taxon>eudicotyledons</taxon>
        <taxon>Gunneridae</taxon>
        <taxon>Pentapetalae</taxon>
        <taxon>asterids</taxon>
        <taxon>campanulids</taxon>
        <taxon>Asterales</taxon>
        <taxon>Asteraceae</taxon>
        <taxon>Asteroideae</taxon>
        <taxon>Anthemideae</taxon>
        <taxon>Anthemidinae</taxon>
        <taxon>Tanacetum</taxon>
    </lineage>
</organism>